<evidence type="ECO:0000313" key="1">
    <source>
        <dbReference type="EMBL" id="TNN72895.1"/>
    </source>
</evidence>
<proteinExistence type="predicted"/>
<reference evidence="1 2" key="1">
    <citation type="submission" date="2019-03" db="EMBL/GenBank/DDBJ databases">
        <title>First draft genome of Liparis tanakae, snailfish: a comprehensive survey of snailfish specific genes.</title>
        <authorList>
            <person name="Kim W."/>
            <person name="Song I."/>
            <person name="Jeong J.-H."/>
            <person name="Kim D."/>
            <person name="Kim S."/>
            <person name="Ryu S."/>
            <person name="Song J.Y."/>
            <person name="Lee S.K."/>
        </authorList>
    </citation>
    <scope>NUCLEOTIDE SEQUENCE [LARGE SCALE GENOMIC DNA]</scope>
    <source>
        <tissue evidence="1">Muscle</tissue>
    </source>
</reference>
<dbReference type="EMBL" id="SRLO01000131">
    <property type="protein sequence ID" value="TNN72895.1"/>
    <property type="molecule type" value="Genomic_DNA"/>
</dbReference>
<accession>A0A4Z2I601</accession>
<gene>
    <name evidence="1" type="ORF">EYF80_016824</name>
</gene>
<keyword evidence="2" id="KW-1185">Reference proteome</keyword>
<sequence length="65" mass="6945">MVVVHGEEECVTLNKPNANPSPRDTPAADLKVRLLTFWAAFDGPLFLLPFGRPLGRLGTGSPLGS</sequence>
<name>A0A4Z2I601_9TELE</name>
<protein>
    <submittedName>
        <fullName evidence="1">Uncharacterized protein</fullName>
    </submittedName>
</protein>
<dbReference type="Proteomes" id="UP000314294">
    <property type="component" value="Unassembled WGS sequence"/>
</dbReference>
<dbReference type="AlphaFoldDB" id="A0A4Z2I601"/>
<evidence type="ECO:0000313" key="2">
    <source>
        <dbReference type="Proteomes" id="UP000314294"/>
    </source>
</evidence>
<comment type="caution">
    <text evidence="1">The sequence shown here is derived from an EMBL/GenBank/DDBJ whole genome shotgun (WGS) entry which is preliminary data.</text>
</comment>
<organism evidence="1 2">
    <name type="scientific">Liparis tanakae</name>
    <name type="common">Tanaka's snailfish</name>
    <dbReference type="NCBI Taxonomy" id="230148"/>
    <lineage>
        <taxon>Eukaryota</taxon>
        <taxon>Metazoa</taxon>
        <taxon>Chordata</taxon>
        <taxon>Craniata</taxon>
        <taxon>Vertebrata</taxon>
        <taxon>Euteleostomi</taxon>
        <taxon>Actinopterygii</taxon>
        <taxon>Neopterygii</taxon>
        <taxon>Teleostei</taxon>
        <taxon>Neoteleostei</taxon>
        <taxon>Acanthomorphata</taxon>
        <taxon>Eupercaria</taxon>
        <taxon>Perciformes</taxon>
        <taxon>Cottioidei</taxon>
        <taxon>Cottales</taxon>
        <taxon>Liparidae</taxon>
        <taxon>Liparis</taxon>
    </lineage>
</organism>